<dbReference type="GO" id="GO:0006166">
    <property type="term" value="P:purine ribonucleoside salvage"/>
    <property type="evidence" value="ECO:0007669"/>
    <property type="project" value="UniProtKB-KW"/>
</dbReference>
<comment type="subcellular location">
    <subcellularLocation>
        <location evidence="2 15">Cytoplasm</location>
    </subcellularLocation>
</comment>
<evidence type="ECO:0000256" key="1">
    <source>
        <dbReference type="ARBA" id="ARBA00001946"/>
    </source>
</evidence>
<evidence type="ECO:0000256" key="14">
    <source>
        <dbReference type="ARBA" id="ARBA00049402"/>
    </source>
</evidence>
<evidence type="ECO:0000256" key="4">
    <source>
        <dbReference type="ARBA" id="ARBA00008391"/>
    </source>
</evidence>
<dbReference type="PANTHER" id="PTHR43340">
    <property type="entry name" value="HYPOXANTHINE-GUANINE PHOSPHORIBOSYLTRANSFERASE"/>
    <property type="match status" value="1"/>
</dbReference>
<reference evidence="17 18" key="1">
    <citation type="submission" date="2020-04" db="EMBL/GenBank/DDBJ databases">
        <authorList>
            <consortium name="Desulfovibrio sp. FSS-1 genome sequencing consortium"/>
            <person name="Shimoshige H."/>
            <person name="Kobayashi H."/>
            <person name="Maekawa T."/>
        </authorList>
    </citation>
    <scope>NUCLEOTIDE SEQUENCE [LARGE SCALE GENOMIC DNA]</scope>
    <source>
        <strain evidence="17 18">SIID29052-01</strain>
    </source>
</reference>
<feature type="domain" description="Phosphoribosyltransferase" evidence="16">
    <location>
        <begin position="13"/>
        <end position="157"/>
    </location>
</feature>
<reference evidence="17 18" key="2">
    <citation type="submission" date="2020-05" db="EMBL/GenBank/DDBJ databases">
        <title>Draft genome sequence of Desulfovibrio sp. strainFSS-1.</title>
        <authorList>
            <person name="Shimoshige H."/>
            <person name="Kobayashi H."/>
            <person name="Maekawa T."/>
        </authorList>
    </citation>
    <scope>NUCLEOTIDE SEQUENCE [LARGE SCALE GENOMIC DNA]</scope>
    <source>
        <strain evidence="17 18">SIID29052-01</strain>
    </source>
</reference>
<dbReference type="GO" id="GO:0004422">
    <property type="term" value="F:hypoxanthine phosphoribosyltransferase activity"/>
    <property type="evidence" value="ECO:0007669"/>
    <property type="project" value="InterPro"/>
</dbReference>
<evidence type="ECO:0000256" key="2">
    <source>
        <dbReference type="ARBA" id="ARBA00004496"/>
    </source>
</evidence>
<gene>
    <name evidence="17" type="primary">hpt</name>
    <name evidence="17" type="ORF">NNJEOMEG_03371</name>
</gene>
<keyword evidence="8 15" id="KW-0808">Transferase</keyword>
<evidence type="ECO:0000256" key="12">
    <source>
        <dbReference type="ARBA" id="ARBA00022842"/>
    </source>
</evidence>
<comment type="catalytic activity">
    <reaction evidence="14">
        <text>IMP + diphosphate = hypoxanthine + 5-phospho-alpha-D-ribose 1-diphosphate</text>
        <dbReference type="Rhea" id="RHEA:17973"/>
        <dbReference type="ChEBI" id="CHEBI:17368"/>
        <dbReference type="ChEBI" id="CHEBI:33019"/>
        <dbReference type="ChEBI" id="CHEBI:58017"/>
        <dbReference type="ChEBI" id="CHEBI:58053"/>
        <dbReference type="EC" id="2.4.2.8"/>
    </reaction>
    <physiologicalReaction direction="right-to-left" evidence="14">
        <dbReference type="Rhea" id="RHEA:17975"/>
    </physiologicalReaction>
</comment>
<dbReference type="InterPro" id="IPR005904">
    <property type="entry name" value="Hxn_phspho_trans"/>
</dbReference>
<evidence type="ECO:0000256" key="11">
    <source>
        <dbReference type="ARBA" id="ARBA00022741"/>
    </source>
</evidence>
<keyword evidence="11 15" id="KW-0547">Nucleotide-binding</keyword>
<dbReference type="RefSeq" id="WP_173086568.1">
    <property type="nucleotide sequence ID" value="NZ_BLTE01000018.1"/>
</dbReference>
<dbReference type="GO" id="GO:0005829">
    <property type="term" value="C:cytosol"/>
    <property type="evidence" value="ECO:0007669"/>
    <property type="project" value="TreeGrafter"/>
</dbReference>
<dbReference type="GO" id="GO:0000166">
    <property type="term" value="F:nucleotide binding"/>
    <property type="evidence" value="ECO:0007669"/>
    <property type="project" value="UniProtKB-KW"/>
</dbReference>
<name>A0A6V8M0E9_9BACT</name>
<evidence type="ECO:0000256" key="10">
    <source>
        <dbReference type="ARBA" id="ARBA00022726"/>
    </source>
</evidence>
<evidence type="ECO:0000259" key="16">
    <source>
        <dbReference type="Pfam" id="PF00156"/>
    </source>
</evidence>
<dbReference type="GO" id="GO:0000287">
    <property type="term" value="F:magnesium ion binding"/>
    <property type="evidence" value="ECO:0007669"/>
    <property type="project" value="TreeGrafter"/>
</dbReference>
<sequence>MSGLLEPVITAEELARRTAQLGAEISERYRGQDLLVVGVLKGAFMFLADLVRHISIPAHVDFVRVSSYGADVKPGELKFVQDLDSPCKGRHVLVVEDIVDTGNSMSMLLAELSQRGAASVRLCALIDKVERRKTQVTVDFPGFRLAKGFLVGYGLDFAEDYRCLPGVYELIQQEGP</sequence>
<keyword evidence="18" id="KW-1185">Reference proteome</keyword>
<dbReference type="NCBIfam" id="TIGR01203">
    <property type="entry name" value="HGPRTase"/>
    <property type="match status" value="1"/>
</dbReference>
<keyword evidence="9 15" id="KW-0479">Metal-binding</keyword>
<dbReference type="Proteomes" id="UP000494245">
    <property type="component" value="Unassembled WGS sequence"/>
</dbReference>
<dbReference type="SUPFAM" id="SSF53271">
    <property type="entry name" value="PRTase-like"/>
    <property type="match status" value="1"/>
</dbReference>
<dbReference type="GO" id="GO:0032264">
    <property type="term" value="P:IMP salvage"/>
    <property type="evidence" value="ECO:0007669"/>
    <property type="project" value="UniProtKB-UniPathway"/>
</dbReference>
<evidence type="ECO:0000256" key="13">
    <source>
        <dbReference type="ARBA" id="ARBA00048811"/>
    </source>
</evidence>
<dbReference type="GO" id="GO:0006178">
    <property type="term" value="P:guanine salvage"/>
    <property type="evidence" value="ECO:0007669"/>
    <property type="project" value="TreeGrafter"/>
</dbReference>
<dbReference type="InterPro" id="IPR050408">
    <property type="entry name" value="HGPRT"/>
</dbReference>
<protein>
    <recommendedName>
        <fullName evidence="5 15">Hypoxanthine phosphoribosyltransferase</fullName>
        <ecNumber evidence="5 15">2.4.2.8</ecNumber>
    </recommendedName>
</protein>
<comment type="caution">
    <text evidence="17">The sequence shown here is derived from an EMBL/GenBank/DDBJ whole genome shotgun (WGS) entry which is preliminary data.</text>
</comment>
<dbReference type="AlphaFoldDB" id="A0A6V8M0E9"/>
<keyword evidence="7 15" id="KW-0328">Glycosyltransferase</keyword>
<keyword evidence="12 15" id="KW-0460">Magnesium</keyword>
<evidence type="ECO:0000256" key="3">
    <source>
        <dbReference type="ARBA" id="ARBA00004669"/>
    </source>
</evidence>
<dbReference type="InterPro" id="IPR000836">
    <property type="entry name" value="PRTase_dom"/>
</dbReference>
<dbReference type="Pfam" id="PF00156">
    <property type="entry name" value="Pribosyltran"/>
    <property type="match status" value="1"/>
</dbReference>
<comment type="catalytic activity">
    <reaction evidence="13">
        <text>GMP + diphosphate = guanine + 5-phospho-alpha-D-ribose 1-diphosphate</text>
        <dbReference type="Rhea" id="RHEA:25424"/>
        <dbReference type="ChEBI" id="CHEBI:16235"/>
        <dbReference type="ChEBI" id="CHEBI:33019"/>
        <dbReference type="ChEBI" id="CHEBI:58017"/>
        <dbReference type="ChEBI" id="CHEBI:58115"/>
        <dbReference type="EC" id="2.4.2.8"/>
    </reaction>
    <physiologicalReaction direction="right-to-left" evidence="13">
        <dbReference type="Rhea" id="RHEA:25426"/>
    </physiologicalReaction>
</comment>
<dbReference type="GO" id="GO:0046100">
    <property type="term" value="P:hypoxanthine metabolic process"/>
    <property type="evidence" value="ECO:0007669"/>
    <property type="project" value="TreeGrafter"/>
</dbReference>
<comment type="similarity">
    <text evidence="4 15">Belongs to the purine/pyrimidine phosphoribosyltransferase family.</text>
</comment>
<dbReference type="Gene3D" id="3.40.50.2020">
    <property type="match status" value="1"/>
</dbReference>
<dbReference type="EMBL" id="BLTE01000018">
    <property type="protein sequence ID" value="GFK95506.1"/>
    <property type="molecule type" value="Genomic_DNA"/>
</dbReference>
<evidence type="ECO:0000313" key="17">
    <source>
        <dbReference type="EMBL" id="GFK95506.1"/>
    </source>
</evidence>
<comment type="cofactor">
    <cofactor evidence="1 15">
        <name>Mg(2+)</name>
        <dbReference type="ChEBI" id="CHEBI:18420"/>
    </cofactor>
</comment>
<evidence type="ECO:0000256" key="9">
    <source>
        <dbReference type="ARBA" id="ARBA00022723"/>
    </source>
</evidence>
<proteinExistence type="inferred from homology"/>
<dbReference type="EC" id="2.4.2.8" evidence="5 15"/>
<dbReference type="PANTHER" id="PTHR43340:SF1">
    <property type="entry name" value="HYPOXANTHINE PHOSPHORIBOSYLTRANSFERASE"/>
    <property type="match status" value="1"/>
</dbReference>
<keyword evidence="6 15" id="KW-0963">Cytoplasm</keyword>
<evidence type="ECO:0000256" key="5">
    <source>
        <dbReference type="ARBA" id="ARBA00011895"/>
    </source>
</evidence>
<evidence type="ECO:0000256" key="6">
    <source>
        <dbReference type="ARBA" id="ARBA00022490"/>
    </source>
</evidence>
<keyword evidence="10 15" id="KW-0660">Purine salvage</keyword>
<dbReference type="CDD" id="cd06223">
    <property type="entry name" value="PRTases_typeI"/>
    <property type="match status" value="1"/>
</dbReference>
<evidence type="ECO:0000256" key="15">
    <source>
        <dbReference type="RuleBase" id="RU364099"/>
    </source>
</evidence>
<evidence type="ECO:0000256" key="8">
    <source>
        <dbReference type="ARBA" id="ARBA00022679"/>
    </source>
</evidence>
<evidence type="ECO:0000256" key="7">
    <source>
        <dbReference type="ARBA" id="ARBA00022676"/>
    </source>
</evidence>
<evidence type="ECO:0000313" key="18">
    <source>
        <dbReference type="Proteomes" id="UP000494245"/>
    </source>
</evidence>
<dbReference type="InterPro" id="IPR029057">
    <property type="entry name" value="PRTase-like"/>
</dbReference>
<accession>A0A6V8M0E9</accession>
<dbReference type="GO" id="GO:0032263">
    <property type="term" value="P:GMP salvage"/>
    <property type="evidence" value="ECO:0007669"/>
    <property type="project" value="TreeGrafter"/>
</dbReference>
<organism evidence="17 18">
    <name type="scientific">Fundidesulfovibrio magnetotacticus</name>
    <dbReference type="NCBI Taxonomy" id="2730080"/>
    <lineage>
        <taxon>Bacteria</taxon>
        <taxon>Pseudomonadati</taxon>
        <taxon>Thermodesulfobacteriota</taxon>
        <taxon>Desulfovibrionia</taxon>
        <taxon>Desulfovibrionales</taxon>
        <taxon>Desulfovibrionaceae</taxon>
        <taxon>Fundidesulfovibrio</taxon>
    </lineage>
</organism>
<dbReference type="UniPathway" id="UPA00591">
    <property type="reaction ID" value="UER00648"/>
</dbReference>
<comment type="pathway">
    <text evidence="3 15">Purine metabolism; IMP biosynthesis via salvage pathway; IMP from hypoxanthine: step 1/1.</text>
</comment>